<dbReference type="Proteomes" id="UP000235836">
    <property type="component" value="Unassembled WGS sequence"/>
</dbReference>
<dbReference type="Pfam" id="PF03807">
    <property type="entry name" value="F420_oxidored"/>
    <property type="match status" value="1"/>
</dbReference>
<name>A0A2N6T4F6_9CORY</name>
<dbReference type="GO" id="GO:0016491">
    <property type="term" value="F:oxidoreductase activity"/>
    <property type="evidence" value="ECO:0007669"/>
    <property type="project" value="UniProtKB-KW"/>
</dbReference>
<protein>
    <submittedName>
        <fullName evidence="3">NADP oxidoreductase</fullName>
    </submittedName>
</protein>
<evidence type="ECO:0000313" key="3">
    <source>
        <dbReference type="EMBL" id="PMC64187.1"/>
    </source>
</evidence>
<evidence type="ECO:0000259" key="2">
    <source>
        <dbReference type="Pfam" id="PF03807"/>
    </source>
</evidence>
<organism evidence="3 4">
    <name type="scientific">Corynebacterium tuscaniense</name>
    <dbReference type="NCBI Taxonomy" id="302449"/>
    <lineage>
        <taxon>Bacteria</taxon>
        <taxon>Bacillati</taxon>
        <taxon>Actinomycetota</taxon>
        <taxon>Actinomycetes</taxon>
        <taxon>Mycobacteriales</taxon>
        <taxon>Corynebacteriaceae</taxon>
        <taxon>Corynebacterium</taxon>
    </lineage>
</organism>
<sequence>MHIGILGAGKLGTVLGRLAVAAGHDTTLASSGNPETIDLIVGTLVPGARTGTVQEVAAIADVVILALPLRNFRQLPTDALAGKLVIDAMNYWWETDGHEPDLAEAHSSQLVQDHLNNSRVVKAFNHMGYHDLEEGPGTGKAIAVAGDNAEDVTLVGTLVRDFGFEPLLLDSLKAGIALQPGYPAFGANVDVQTLHSLVDKKELA</sequence>
<dbReference type="RefSeq" id="WP_102724121.1">
    <property type="nucleotide sequence ID" value="NZ_JBHRZL010000039.1"/>
</dbReference>
<accession>A0A2N6T4F6</accession>
<dbReference type="PANTHER" id="PTHR14239">
    <property type="entry name" value="DUDULIN-RELATED"/>
    <property type="match status" value="1"/>
</dbReference>
<keyword evidence="4" id="KW-1185">Reference proteome</keyword>
<dbReference type="Gene3D" id="3.40.50.720">
    <property type="entry name" value="NAD(P)-binding Rossmann-like Domain"/>
    <property type="match status" value="1"/>
</dbReference>
<dbReference type="InterPro" id="IPR051267">
    <property type="entry name" value="STEAP_metalloreductase"/>
</dbReference>
<dbReference type="InterPro" id="IPR028939">
    <property type="entry name" value="P5C_Rdtase_cat_N"/>
</dbReference>
<comment type="caution">
    <text evidence="3">The sequence shown here is derived from an EMBL/GenBank/DDBJ whole genome shotgun (WGS) entry which is preliminary data.</text>
</comment>
<proteinExistence type="predicted"/>
<reference evidence="3 4" key="1">
    <citation type="submission" date="2017-09" db="EMBL/GenBank/DDBJ databases">
        <title>Bacterial strain isolated from the female urinary microbiota.</title>
        <authorList>
            <person name="Thomas-White K."/>
            <person name="Kumar N."/>
            <person name="Forster S."/>
            <person name="Putonti C."/>
            <person name="Lawley T."/>
            <person name="Wolfe A.J."/>
        </authorList>
    </citation>
    <scope>NUCLEOTIDE SEQUENCE [LARGE SCALE GENOMIC DNA]</scope>
    <source>
        <strain evidence="3 4">UMB0792</strain>
    </source>
</reference>
<feature type="domain" description="Pyrroline-5-carboxylate reductase catalytic N-terminal" evidence="2">
    <location>
        <begin position="3"/>
        <end position="91"/>
    </location>
</feature>
<dbReference type="SUPFAM" id="SSF51735">
    <property type="entry name" value="NAD(P)-binding Rossmann-fold domains"/>
    <property type="match status" value="1"/>
</dbReference>
<gene>
    <name evidence="3" type="ORF">CJ203_07245</name>
</gene>
<evidence type="ECO:0000313" key="4">
    <source>
        <dbReference type="Proteomes" id="UP000235836"/>
    </source>
</evidence>
<keyword evidence="1" id="KW-0560">Oxidoreductase</keyword>
<dbReference type="EMBL" id="PNHG01000009">
    <property type="protein sequence ID" value="PMC64187.1"/>
    <property type="molecule type" value="Genomic_DNA"/>
</dbReference>
<dbReference type="AlphaFoldDB" id="A0A2N6T4F6"/>
<dbReference type="InterPro" id="IPR036291">
    <property type="entry name" value="NAD(P)-bd_dom_sf"/>
</dbReference>
<evidence type="ECO:0000256" key="1">
    <source>
        <dbReference type="ARBA" id="ARBA00023002"/>
    </source>
</evidence>